<evidence type="ECO:0000256" key="1">
    <source>
        <dbReference type="SAM" id="MobiDB-lite"/>
    </source>
</evidence>
<comment type="caution">
    <text evidence="2">The sequence shown here is derived from an EMBL/GenBank/DDBJ whole genome shotgun (WGS) entry which is preliminary data.</text>
</comment>
<proteinExistence type="predicted"/>
<feature type="non-terminal residue" evidence="2">
    <location>
        <position position="241"/>
    </location>
</feature>
<name>A0AAD6ZK33_9AGAR</name>
<feature type="compositionally biased region" description="Basic and acidic residues" evidence="1">
    <location>
        <begin position="40"/>
        <end position="52"/>
    </location>
</feature>
<reference evidence="2" key="1">
    <citation type="submission" date="2023-03" db="EMBL/GenBank/DDBJ databases">
        <title>Massive genome expansion in bonnet fungi (Mycena s.s.) driven by repeated elements and novel gene families across ecological guilds.</title>
        <authorList>
            <consortium name="Lawrence Berkeley National Laboratory"/>
            <person name="Harder C.B."/>
            <person name="Miyauchi S."/>
            <person name="Viragh M."/>
            <person name="Kuo A."/>
            <person name="Thoen E."/>
            <person name="Andreopoulos B."/>
            <person name="Lu D."/>
            <person name="Skrede I."/>
            <person name="Drula E."/>
            <person name="Henrissat B."/>
            <person name="Morin E."/>
            <person name="Kohler A."/>
            <person name="Barry K."/>
            <person name="LaButti K."/>
            <person name="Morin E."/>
            <person name="Salamov A."/>
            <person name="Lipzen A."/>
            <person name="Mereny Z."/>
            <person name="Hegedus B."/>
            <person name="Baldrian P."/>
            <person name="Stursova M."/>
            <person name="Weitz H."/>
            <person name="Taylor A."/>
            <person name="Grigoriev I.V."/>
            <person name="Nagy L.G."/>
            <person name="Martin F."/>
            <person name="Kauserud H."/>
        </authorList>
    </citation>
    <scope>NUCLEOTIDE SEQUENCE</scope>
    <source>
        <strain evidence="2">CBHHK002</strain>
    </source>
</reference>
<protein>
    <submittedName>
        <fullName evidence="2">Uncharacterized protein</fullName>
    </submittedName>
</protein>
<dbReference type="Proteomes" id="UP001218218">
    <property type="component" value="Unassembled WGS sequence"/>
</dbReference>
<accession>A0AAD6ZK33</accession>
<dbReference type="EMBL" id="JARIHO010000042">
    <property type="protein sequence ID" value="KAJ7326506.1"/>
    <property type="molecule type" value="Genomic_DNA"/>
</dbReference>
<feature type="region of interest" description="Disordered" evidence="1">
    <location>
        <begin position="16"/>
        <end position="59"/>
    </location>
</feature>
<dbReference type="AlphaFoldDB" id="A0AAD6ZK33"/>
<sequence>LPRSPLASVRNIVALWKERTPTRGASPKHSSSSSSSSSPSEKEKSASEKAASDEGPQMRTEALPAGRWRALWAARADAESAQARVGGNAPSLRASGASSALPPSLNVAELSAYAQSNEAPLHIGLLWFLNVHAPPPFRWQRCQALLYPHLLLLSWLAPGGGRGIVGLDLVNCEGVQSTPSLGHPGAREDVGGVAAREGAGEYCGREWGGERWYGEERDAVDGERVGATGTGRLDFVGLMYL</sequence>
<evidence type="ECO:0000313" key="3">
    <source>
        <dbReference type="Proteomes" id="UP001218218"/>
    </source>
</evidence>
<feature type="compositionally biased region" description="Low complexity" evidence="1">
    <location>
        <begin position="25"/>
        <end position="39"/>
    </location>
</feature>
<organism evidence="2 3">
    <name type="scientific">Mycena albidolilacea</name>
    <dbReference type="NCBI Taxonomy" id="1033008"/>
    <lineage>
        <taxon>Eukaryota</taxon>
        <taxon>Fungi</taxon>
        <taxon>Dikarya</taxon>
        <taxon>Basidiomycota</taxon>
        <taxon>Agaricomycotina</taxon>
        <taxon>Agaricomycetes</taxon>
        <taxon>Agaricomycetidae</taxon>
        <taxon>Agaricales</taxon>
        <taxon>Marasmiineae</taxon>
        <taxon>Mycenaceae</taxon>
        <taxon>Mycena</taxon>
    </lineage>
</organism>
<gene>
    <name evidence="2" type="ORF">DFH08DRAFT_968386</name>
</gene>
<keyword evidence="3" id="KW-1185">Reference proteome</keyword>
<evidence type="ECO:0000313" key="2">
    <source>
        <dbReference type="EMBL" id="KAJ7326506.1"/>
    </source>
</evidence>